<evidence type="ECO:0000313" key="3">
    <source>
        <dbReference type="Proteomes" id="UP001595886"/>
    </source>
</evidence>
<feature type="transmembrane region" description="Helical" evidence="1">
    <location>
        <begin position="173"/>
        <end position="195"/>
    </location>
</feature>
<feature type="transmembrane region" description="Helical" evidence="1">
    <location>
        <begin position="139"/>
        <end position="161"/>
    </location>
</feature>
<keyword evidence="1" id="KW-1133">Transmembrane helix</keyword>
<keyword evidence="1" id="KW-0472">Membrane</keyword>
<accession>A0ABV9QQE6</accession>
<reference evidence="3" key="1">
    <citation type="journal article" date="2019" name="Int. J. Syst. Evol. Microbiol.">
        <title>The Global Catalogue of Microorganisms (GCM) 10K type strain sequencing project: providing services to taxonomists for standard genome sequencing and annotation.</title>
        <authorList>
            <consortium name="The Broad Institute Genomics Platform"/>
            <consortium name="The Broad Institute Genome Sequencing Center for Infectious Disease"/>
            <person name="Wu L."/>
            <person name="Ma J."/>
        </authorList>
    </citation>
    <scope>NUCLEOTIDE SEQUENCE [LARGE SCALE GENOMIC DNA]</scope>
    <source>
        <strain evidence="3">CCUG 30340</strain>
    </source>
</reference>
<dbReference type="RefSeq" id="WP_380018674.1">
    <property type="nucleotide sequence ID" value="NZ_JBHSHD010000002.1"/>
</dbReference>
<evidence type="ECO:0000256" key="1">
    <source>
        <dbReference type="SAM" id="Phobius"/>
    </source>
</evidence>
<feature type="transmembrane region" description="Helical" evidence="1">
    <location>
        <begin position="96"/>
        <end position="119"/>
    </location>
</feature>
<gene>
    <name evidence="2" type="ORF">ACFO6Q_01300</name>
</gene>
<feature type="transmembrane region" description="Helical" evidence="1">
    <location>
        <begin position="207"/>
        <end position="227"/>
    </location>
</feature>
<sequence length="239" mass="25345">MSDRLRIRPTLASIAAFLCLTLLLVEAHEQLHALSTRLLCGGWAERTFDNVLPYPGCGASRLAFVDAAGPLFSYACLWIGAALTGRANPRVQAFGFALLFASLPLGRVLPQVVTIFAAGSTSDEYSFVRRLAGDALGRDATGCAALALALALSVPPLLVAWRRLPAQGRLRTFARFYLLPLPFVIAWLMVGMNGLLARGVLGSLDLAGWPGLVAVHTAAVGVLLMLLRTHLTGRAAVAA</sequence>
<dbReference type="EMBL" id="JBHSHD010000002">
    <property type="protein sequence ID" value="MFC4818938.1"/>
    <property type="molecule type" value="Genomic_DNA"/>
</dbReference>
<protein>
    <submittedName>
        <fullName evidence="2">Uncharacterized protein</fullName>
    </submittedName>
</protein>
<proteinExistence type="predicted"/>
<comment type="caution">
    <text evidence="2">The sequence shown here is derived from an EMBL/GenBank/DDBJ whole genome shotgun (WGS) entry which is preliminary data.</text>
</comment>
<dbReference type="Proteomes" id="UP001595886">
    <property type="component" value="Unassembled WGS sequence"/>
</dbReference>
<organism evidence="2 3">
    <name type="scientific">Dokdonella ginsengisoli</name>
    <dbReference type="NCBI Taxonomy" id="363846"/>
    <lineage>
        <taxon>Bacteria</taxon>
        <taxon>Pseudomonadati</taxon>
        <taxon>Pseudomonadota</taxon>
        <taxon>Gammaproteobacteria</taxon>
        <taxon>Lysobacterales</taxon>
        <taxon>Rhodanobacteraceae</taxon>
        <taxon>Dokdonella</taxon>
    </lineage>
</organism>
<evidence type="ECO:0000313" key="2">
    <source>
        <dbReference type="EMBL" id="MFC4818938.1"/>
    </source>
</evidence>
<feature type="transmembrane region" description="Helical" evidence="1">
    <location>
        <begin position="62"/>
        <end position="84"/>
    </location>
</feature>
<name>A0ABV9QQE6_9GAMM</name>
<keyword evidence="3" id="KW-1185">Reference proteome</keyword>
<keyword evidence="1" id="KW-0812">Transmembrane</keyword>